<dbReference type="EMBL" id="JAOPGA020000966">
    <property type="protein sequence ID" value="KAL0483509.1"/>
    <property type="molecule type" value="Genomic_DNA"/>
</dbReference>
<keyword evidence="2" id="KW-1185">Reference proteome</keyword>
<dbReference type="Proteomes" id="UP001431209">
    <property type="component" value="Unassembled WGS sequence"/>
</dbReference>
<comment type="caution">
    <text evidence="1">The sequence shown here is derived from an EMBL/GenBank/DDBJ whole genome shotgun (WGS) entry which is preliminary data.</text>
</comment>
<name>A0AAW2Z3L4_9EUKA</name>
<evidence type="ECO:0008006" key="3">
    <source>
        <dbReference type="Google" id="ProtNLM"/>
    </source>
</evidence>
<evidence type="ECO:0000313" key="2">
    <source>
        <dbReference type="Proteomes" id="UP001431209"/>
    </source>
</evidence>
<accession>A0AAW2Z3L4</accession>
<dbReference type="AlphaFoldDB" id="A0AAW2Z3L4"/>
<protein>
    <recommendedName>
        <fullName evidence="3">DipZ thioredoxin-like C-terminal domain-containing protein</fullName>
    </recommendedName>
</protein>
<evidence type="ECO:0000313" key="1">
    <source>
        <dbReference type="EMBL" id="KAL0483509.1"/>
    </source>
</evidence>
<organism evidence="1 2">
    <name type="scientific">Acrasis kona</name>
    <dbReference type="NCBI Taxonomy" id="1008807"/>
    <lineage>
        <taxon>Eukaryota</taxon>
        <taxon>Discoba</taxon>
        <taxon>Heterolobosea</taxon>
        <taxon>Tetramitia</taxon>
        <taxon>Eutetramitia</taxon>
        <taxon>Acrasidae</taxon>
        <taxon>Acrasis</taxon>
    </lineage>
</organism>
<sequence length="105" mass="11613">MNYTCVLNEELSSRVAHPESNEEKTFKSIAPVQIAVQITGPNISIRENGQEVVKGSSNNGVSYDLDSFAGGRFVILNKKSLSVEYVQYGSGRPIISYRRGRMTLN</sequence>
<reference evidence="1 2" key="1">
    <citation type="submission" date="2024-03" db="EMBL/GenBank/DDBJ databases">
        <title>The Acrasis kona genome and developmental transcriptomes reveal deep origins of eukaryotic multicellular pathways.</title>
        <authorList>
            <person name="Sheikh S."/>
            <person name="Fu C.-J."/>
            <person name="Brown M.W."/>
            <person name="Baldauf S.L."/>
        </authorList>
    </citation>
    <scope>NUCLEOTIDE SEQUENCE [LARGE SCALE GENOMIC DNA]</scope>
    <source>
        <strain evidence="1 2">ATCC MYA-3509</strain>
    </source>
</reference>
<proteinExistence type="predicted"/>
<gene>
    <name evidence="1" type="ORF">AKO1_014509</name>
</gene>